<evidence type="ECO:0008006" key="3">
    <source>
        <dbReference type="Google" id="ProtNLM"/>
    </source>
</evidence>
<gene>
    <name evidence="1" type="ORF">H8712_11550</name>
</gene>
<proteinExistence type="predicted"/>
<reference evidence="1 2" key="1">
    <citation type="submission" date="2020-08" db="EMBL/GenBank/DDBJ databases">
        <title>Genome public.</title>
        <authorList>
            <person name="Liu C."/>
            <person name="Sun Q."/>
        </authorList>
    </citation>
    <scope>NUCLEOTIDE SEQUENCE [LARGE SCALE GENOMIC DNA]</scope>
    <source>
        <strain evidence="1 2">3_YM_SP_D4_24.mj</strain>
    </source>
</reference>
<comment type="caution">
    <text evidence="1">The sequence shown here is derived from an EMBL/GenBank/DDBJ whole genome shotgun (WGS) entry which is preliminary data.</text>
</comment>
<name>A0ABR7PCT6_9FIRM</name>
<dbReference type="Gene3D" id="3.40.50.300">
    <property type="entry name" value="P-loop containing nucleotide triphosphate hydrolases"/>
    <property type="match status" value="1"/>
</dbReference>
<protein>
    <recommendedName>
        <fullName evidence="3">ParA family protein</fullName>
    </recommendedName>
</protein>
<keyword evidence="2" id="KW-1185">Reference proteome</keyword>
<evidence type="ECO:0000313" key="2">
    <source>
        <dbReference type="Proteomes" id="UP000661649"/>
    </source>
</evidence>
<dbReference type="Proteomes" id="UP000661649">
    <property type="component" value="Unassembled WGS sequence"/>
</dbReference>
<organism evidence="1 2">
    <name type="scientific">Blautia stercoris</name>
    <dbReference type="NCBI Taxonomy" id="871664"/>
    <lineage>
        <taxon>Bacteria</taxon>
        <taxon>Bacillati</taxon>
        <taxon>Bacillota</taxon>
        <taxon>Clostridia</taxon>
        <taxon>Lachnospirales</taxon>
        <taxon>Lachnospiraceae</taxon>
        <taxon>Blautia</taxon>
    </lineage>
</organism>
<dbReference type="EMBL" id="JACRTP010000004">
    <property type="protein sequence ID" value="MBC8629240.1"/>
    <property type="molecule type" value="Genomic_DNA"/>
</dbReference>
<dbReference type="Gene3D" id="3.40.50.10850">
    <property type="entry name" value="Ntrc-like two-domain protein"/>
    <property type="match status" value="1"/>
</dbReference>
<accession>A0ABR7PCT6</accession>
<evidence type="ECO:0000313" key="1">
    <source>
        <dbReference type="EMBL" id="MBC8629240.1"/>
    </source>
</evidence>
<sequence>MTKKIIALYDSNEDFICRLCSGFQQNCTLSLEFLPFTSLEKLLTFHSDHSISMLLTTEAMLTPQLISLFSETLILLSEENLSYKKNLPCLFKYQPCSQLFQDLMKLCSNQIFLTMEHSTNSDTQNLTLIGIYSPVARCGKTAFALAASQFLSEKNPTLFISFESCSGLSYFLSNNTAYTIGDLFYLLRHKKENPFAFLASLIQKNGSLHYLPPVYVPQDIWNLTSADCEALFALFAMEENPYQTLVLDFGPNLSAVFPVFSECNTLFLPNLKEPVSMAKSEQYKAYLTNTKQELILEKTHSCFLPPPDSSHFPDSFLSGVFGDAVKYELSKAGYL</sequence>
<dbReference type="InterPro" id="IPR027417">
    <property type="entry name" value="P-loop_NTPase"/>
</dbReference>
<dbReference type="RefSeq" id="WP_118701384.1">
    <property type="nucleotide sequence ID" value="NZ_JACRTP010000004.1"/>
</dbReference>